<dbReference type="NCBIfam" id="TIGR01549">
    <property type="entry name" value="HAD-SF-IA-v1"/>
    <property type="match status" value="1"/>
</dbReference>
<dbReference type="Pfam" id="PF00702">
    <property type="entry name" value="Hydrolase"/>
    <property type="match status" value="1"/>
</dbReference>
<keyword evidence="3 5" id="KW-0378">Hydrolase</keyword>
<dbReference type="GO" id="GO:0046872">
    <property type="term" value="F:metal ion binding"/>
    <property type="evidence" value="ECO:0007669"/>
    <property type="project" value="UniProtKB-KW"/>
</dbReference>
<reference evidence="5" key="2">
    <citation type="submission" date="2021-04" db="EMBL/GenBank/DDBJ databases">
        <authorList>
            <person name="Gilroy R."/>
        </authorList>
    </citation>
    <scope>NUCLEOTIDE SEQUENCE</scope>
    <source>
        <strain evidence="5">CHK187-11901</strain>
    </source>
</reference>
<keyword evidence="2" id="KW-0479">Metal-binding</keyword>
<dbReference type="Gene3D" id="3.40.50.1000">
    <property type="entry name" value="HAD superfamily/HAD-like"/>
    <property type="match status" value="1"/>
</dbReference>
<dbReference type="InterPro" id="IPR006439">
    <property type="entry name" value="HAD-SF_hydro_IA"/>
</dbReference>
<sequence>MNKIKACLFDCYGTLIDIKTDESDANIWKAMKIFYDSHGAIYKAEELCHLYWMMSKDICIFREETYEFEMKQIFQHLFAYKGIAASDWMNEAACLIFRFHSLRRLQLYPYAKQLLSLLRSHYQIFLLSNAQYPLLRWEMSVLGLSGYFDHCYISSTYHVKKPDKRFYDILLKQEKLSPDQCLMIGNDASSDIVPARDLGMKTCLFNSGNLPEQQTISDLHIHSLDELISVMTEVNSDII</sequence>
<dbReference type="InterPro" id="IPR023214">
    <property type="entry name" value="HAD_sf"/>
</dbReference>
<dbReference type="GO" id="GO:0016791">
    <property type="term" value="F:phosphatase activity"/>
    <property type="evidence" value="ECO:0007669"/>
    <property type="project" value="TreeGrafter"/>
</dbReference>
<accession>A0A9D2NRH2</accession>
<protein>
    <submittedName>
        <fullName evidence="5">HAD family hydrolase</fullName>
    </submittedName>
</protein>
<evidence type="ECO:0000313" key="5">
    <source>
        <dbReference type="EMBL" id="HJC36604.1"/>
    </source>
</evidence>
<dbReference type="Gene3D" id="1.10.150.520">
    <property type="match status" value="1"/>
</dbReference>
<dbReference type="NCBIfam" id="TIGR01509">
    <property type="entry name" value="HAD-SF-IA-v3"/>
    <property type="match status" value="1"/>
</dbReference>
<evidence type="ECO:0000256" key="3">
    <source>
        <dbReference type="ARBA" id="ARBA00022801"/>
    </source>
</evidence>
<reference evidence="5" key="1">
    <citation type="journal article" date="2021" name="PeerJ">
        <title>Extensive microbial diversity within the chicken gut microbiome revealed by metagenomics and culture.</title>
        <authorList>
            <person name="Gilroy R."/>
            <person name="Ravi A."/>
            <person name="Getino M."/>
            <person name="Pursley I."/>
            <person name="Horton D.L."/>
            <person name="Alikhan N.F."/>
            <person name="Baker D."/>
            <person name="Gharbi K."/>
            <person name="Hall N."/>
            <person name="Watson M."/>
            <person name="Adriaenssens E.M."/>
            <person name="Foster-Nyarko E."/>
            <person name="Jarju S."/>
            <person name="Secka A."/>
            <person name="Antonio M."/>
            <person name="Oren A."/>
            <person name="Chaudhuri R.R."/>
            <person name="La Ragione R."/>
            <person name="Hildebrand F."/>
            <person name="Pallen M.J."/>
        </authorList>
    </citation>
    <scope>NUCLEOTIDE SEQUENCE</scope>
    <source>
        <strain evidence="5">CHK187-11901</strain>
    </source>
</reference>
<comment type="caution">
    <text evidence="5">The sequence shown here is derived from an EMBL/GenBank/DDBJ whole genome shotgun (WGS) entry which is preliminary data.</text>
</comment>
<evidence type="ECO:0000256" key="1">
    <source>
        <dbReference type="ARBA" id="ARBA00001946"/>
    </source>
</evidence>
<dbReference type="InterPro" id="IPR036412">
    <property type="entry name" value="HAD-like_sf"/>
</dbReference>
<dbReference type="SUPFAM" id="SSF56784">
    <property type="entry name" value="HAD-like"/>
    <property type="match status" value="1"/>
</dbReference>
<evidence type="ECO:0000313" key="6">
    <source>
        <dbReference type="Proteomes" id="UP000823896"/>
    </source>
</evidence>
<dbReference type="Proteomes" id="UP000823896">
    <property type="component" value="Unassembled WGS sequence"/>
</dbReference>
<dbReference type="GO" id="GO:0044281">
    <property type="term" value="P:small molecule metabolic process"/>
    <property type="evidence" value="ECO:0007669"/>
    <property type="project" value="UniProtKB-ARBA"/>
</dbReference>
<dbReference type="AlphaFoldDB" id="A0A9D2NRH2"/>
<name>A0A9D2NRH2_9FIRM</name>
<dbReference type="SFLD" id="SFLDG01129">
    <property type="entry name" value="C1.5:_HAD__Beta-PGM__Phosphata"/>
    <property type="match status" value="1"/>
</dbReference>
<proteinExistence type="predicted"/>
<dbReference type="PANTHER" id="PTHR46470:SF2">
    <property type="entry name" value="GLYCERALDEHYDE 3-PHOSPHATE PHOSPHATASE"/>
    <property type="match status" value="1"/>
</dbReference>
<organism evidence="5 6">
    <name type="scientific">Candidatus Merdibacter merdavium</name>
    <dbReference type="NCBI Taxonomy" id="2838692"/>
    <lineage>
        <taxon>Bacteria</taxon>
        <taxon>Bacillati</taxon>
        <taxon>Bacillota</taxon>
        <taxon>Erysipelotrichia</taxon>
        <taxon>Erysipelotrichales</taxon>
        <taxon>Erysipelotrichaceae</taxon>
        <taxon>Merdibacter</taxon>
    </lineage>
</organism>
<dbReference type="PRINTS" id="PR00413">
    <property type="entry name" value="HADHALOGNASE"/>
</dbReference>
<evidence type="ECO:0000256" key="2">
    <source>
        <dbReference type="ARBA" id="ARBA00022723"/>
    </source>
</evidence>
<dbReference type="SFLD" id="SFLDS00003">
    <property type="entry name" value="Haloacid_Dehalogenase"/>
    <property type="match status" value="1"/>
</dbReference>
<dbReference type="PANTHER" id="PTHR46470">
    <property type="entry name" value="N-ACYLNEURAMINATE-9-PHOSPHATASE"/>
    <property type="match status" value="1"/>
</dbReference>
<keyword evidence="4" id="KW-0460">Magnesium</keyword>
<evidence type="ECO:0000256" key="4">
    <source>
        <dbReference type="ARBA" id="ARBA00022842"/>
    </source>
</evidence>
<comment type="cofactor">
    <cofactor evidence="1">
        <name>Mg(2+)</name>
        <dbReference type="ChEBI" id="CHEBI:18420"/>
    </cofactor>
</comment>
<gene>
    <name evidence="5" type="ORF">H9702_05680</name>
</gene>
<dbReference type="EMBL" id="DWWM01000036">
    <property type="protein sequence ID" value="HJC36604.1"/>
    <property type="molecule type" value="Genomic_DNA"/>
</dbReference>
<dbReference type="InterPro" id="IPR051400">
    <property type="entry name" value="HAD-like_hydrolase"/>
</dbReference>